<organism evidence="2">
    <name type="scientific">Streptomyces iranensis</name>
    <dbReference type="NCBI Taxonomy" id="576784"/>
    <lineage>
        <taxon>Bacteria</taxon>
        <taxon>Bacillati</taxon>
        <taxon>Actinomycetota</taxon>
        <taxon>Actinomycetes</taxon>
        <taxon>Kitasatosporales</taxon>
        <taxon>Streptomycetaceae</taxon>
        <taxon>Streptomyces</taxon>
        <taxon>Streptomyces violaceusniger group</taxon>
    </lineage>
</organism>
<keyword evidence="4" id="KW-1185">Reference proteome</keyword>
<dbReference type="GO" id="GO:0005737">
    <property type="term" value="C:cytoplasm"/>
    <property type="evidence" value="ECO:0007669"/>
    <property type="project" value="TreeGrafter"/>
</dbReference>
<dbReference type="Proteomes" id="UP000756710">
    <property type="component" value="Unassembled WGS sequence"/>
</dbReference>
<dbReference type="Gene3D" id="3.40.50.720">
    <property type="entry name" value="NAD(P)-binding Rossmann-like Domain"/>
    <property type="match status" value="1"/>
</dbReference>
<dbReference type="HOGENOM" id="CLU_007383_12_4_11"/>
<dbReference type="PANTHER" id="PTHR48079:SF6">
    <property type="entry name" value="NAD(P)-BINDING DOMAIN-CONTAINING PROTEIN-RELATED"/>
    <property type="match status" value="1"/>
</dbReference>
<dbReference type="RefSeq" id="WP_044567028.1">
    <property type="nucleotide sequence ID" value="NZ_BAABDR010000033.1"/>
</dbReference>
<accession>A0A060ZD46</accession>
<dbReference type="InterPro" id="IPR036291">
    <property type="entry name" value="NAD(P)-bd_dom_sf"/>
</dbReference>
<dbReference type="PANTHER" id="PTHR48079">
    <property type="entry name" value="PROTEIN YEEZ"/>
    <property type="match status" value="1"/>
</dbReference>
<protein>
    <submittedName>
        <fullName evidence="3">Nucleoside-diphosphate-sugar epimerase</fullName>
    </submittedName>
    <submittedName>
        <fullName evidence="2">dTDP-glucose 4,6-dehydratase</fullName>
    </submittedName>
</protein>
<gene>
    <name evidence="3" type="ORF">J2Z30_009178</name>
    <name evidence="2" type="ORF">SIRAN664</name>
</gene>
<reference evidence="2" key="1">
    <citation type="submission" date="2014-05" db="EMBL/GenBank/DDBJ databases">
        <authorList>
            <person name="Horn Fabian"/>
        </authorList>
    </citation>
    <scope>NUCLEOTIDE SEQUENCE</scope>
</reference>
<evidence type="ECO:0000313" key="4">
    <source>
        <dbReference type="Proteomes" id="UP000756710"/>
    </source>
</evidence>
<evidence type="ECO:0000259" key="1">
    <source>
        <dbReference type="Pfam" id="PF01370"/>
    </source>
</evidence>
<evidence type="ECO:0000313" key="3">
    <source>
        <dbReference type="EMBL" id="MBP2068109.1"/>
    </source>
</evidence>
<evidence type="ECO:0000313" key="2">
    <source>
        <dbReference type="EMBL" id="CDR02202.1"/>
    </source>
</evidence>
<dbReference type="InterPro" id="IPR001509">
    <property type="entry name" value="Epimerase_deHydtase"/>
</dbReference>
<sequence length="306" mass="31917">MTARVLVAGATGVIGRVLIPLLSARGHHVTALVREPSGAAGLGPDGIVVADALDAEAVRAAVRSARPEVVVHQLTALRGPTAEGLERTARLRTEGTAHLIAAAEAAGARRMVAQSIAFATAPRGGPVLTEDAPLHIDAPDPGWAITAHAISELERRVLGAANLSGIVLRYGTLYGPGTLYHRDGAIRGAVARGRLPLPEPATGVTSFLHVEDAARAAVRAVEADTDGVFNVADDDPAEAAVWLPEYARLLGAPPPRTVPTPLAERLLGWLTAHQLTAMRGASNDRIRQALDWKPSIPSWRPGLAAD</sequence>
<name>A0A060ZD46_9ACTN</name>
<reference evidence="3 4" key="2">
    <citation type="submission" date="2021-03" db="EMBL/GenBank/DDBJ databases">
        <title>Genomic Encyclopedia of Type Strains, Phase IV (KMG-IV): sequencing the most valuable type-strain genomes for metagenomic binning, comparative biology and taxonomic classification.</title>
        <authorList>
            <person name="Goeker M."/>
        </authorList>
    </citation>
    <scope>NUCLEOTIDE SEQUENCE [LARGE SCALE GENOMIC DNA]</scope>
    <source>
        <strain evidence="3 4">DSM 41954</strain>
    </source>
</reference>
<dbReference type="InterPro" id="IPR051783">
    <property type="entry name" value="NAD(P)-dependent_oxidoreduct"/>
</dbReference>
<dbReference type="Pfam" id="PF01370">
    <property type="entry name" value="Epimerase"/>
    <property type="match status" value="1"/>
</dbReference>
<feature type="domain" description="NAD-dependent epimerase/dehydratase" evidence="1">
    <location>
        <begin position="5"/>
        <end position="232"/>
    </location>
</feature>
<dbReference type="SUPFAM" id="SSF51735">
    <property type="entry name" value="NAD(P)-binding Rossmann-fold domains"/>
    <property type="match status" value="1"/>
</dbReference>
<dbReference type="AlphaFoldDB" id="A0A060ZD46"/>
<dbReference type="EMBL" id="JAGGLR010000036">
    <property type="protein sequence ID" value="MBP2068109.1"/>
    <property type="molecule type" value="Genomic_DNA"/>
</dbReference>
<proteinExistence type="predicted"/>
<dbReference type="EMBL" id="LK022848">
    <property type="protein sequence ID" value="CDR02202.1"/>
    <property type="molecule type" value="Genomic_DNA"/>
</dbReference>
<dbReference type="GO" id="GO:0004029">
    <property type="term" value="F:aldehyde dehydrogenase (NAD+) activity"/>
    <property type="evidence" value="ECO:0007669"/>
    <property type="project" value="TreeGrafter"/>
</dbReference>